<feature type="compositionally biased region" description="Polar residues" evidence="1">
    <location>
        <begin position="90"/>
        <end position="105"/>
    </location>
</feature>
<name>A0A3N4M6L7_9PEZI</name>
<dbReference type="AlphaFoldDB" id="A0A3N4M6L7"/>
<dbReference type="Proteomes" id="UP000267821">
    <property type="component" value="Unassembled WGS sequence"/>
</dbReference>
<keyword evidence="3" id="KW-1185">Reference proteome</keyword>
<dbReference type="PANTHER" id="PTHR40468:SF1">
    <property type="entry name" value="TOPOISOMERASE I DAMAGE AFFECTED PROTEIN 11"/>
    <property type="match status" value="1"/>
</dbReference>
<proteinExistence type="predicted"/>
<accession>A0A3N4M6L7</accession>
<gene>
    <name evidence="2" type="ORF">L211DRAFT_775322</name>
</gene>
<evidence type="ECO:0000313" key="2">
    <source>
        <dbReference type="EMBL" id="RPB29438.1"/>
    </source>
</evidence>
<dbReference type="OrthoDB" id="2163387at2759"/>
<dbReference type="STRING" id="1051890.A0A3N4M6L7"/>
<reference evidence="2 3" key="1">
    <citation type="journal article" date="2018" name="Nat. Ecol. Evol.">
        <title>Pezizomycetes genomes reveal the molecular basis of ectomycorrhizal truffle lifestyle.</title>
        <authorList>
            <person name="Murat C."/>
            <person name="Payen T."/>
            <person name="Noel B."/>
            <person name="Kuo A."/>
            <person name="Morin E."/>
            <person name="Chen J."/>
            <person name="Kohler A."/>
            <person name="Krizsan K."/>
            <person name="Balestrini R."/>
            <person name="Da Silva C."/>
            <person name="Montanini B."/>
            <person name="Hainaut M."/>
            <person name="Levati E."/>
            <person name="Barry K.W."/>
            <person name="Belfiori B."/>
            <person name="Cichocki N."/>
            <person name="Clum A."/>
            <person name="Dockter R.B."/>
            <person name="Fauchery L."/>
            <person name="Guy J."/>
            <person name="Iotti M."/>
            <person name="Le Tacon F."/>
            <person name="Lindquist E.A."/>
            <person name="Lipzen A."/>
            <person name="Malagnac F."/>
            <person name="Mello A."/>
            <person name="Molinier V."/>
            <person name="Miyauchi S."/>
            <person name="Poulain J."/>
            <person name="Riccioni C."/>
            <person name="Rubini A."/>
            <person name="Sitrit Y."/>
            <person name="Splivallo R."/>
            <person name="Traeger S."/>
            <person name="Wang M."/>
            <person name="Zifcakova L."/>
            <person name="Wipf D."/>
            <person name="Zambonelli A."/>
            <person name="Paolocci F."/>
            <person name="Nowrousian M."/>
            <person name="Ottonello S."/>
            <person name="Baldrian P."/>
            <person name="Spatafora J.W."/>
            <person name="Henrissat B."/>
            <person name="Nagy L.G."/>
            <person name="Aury J.M."/>
            <person name="Wincker P."/>
            <person name="Grigoriev I.V."/>
            <person name="Bonfante P."/>
            <person name="Martin F.M."/>
        </authorList>
    </citation>
    <scope>NUCLEOTIDE SEQUENCE [LARGE SCALE GENOMIC DNA]</scope>
    <source>
        <strain evidence="2 3">ATCC MYA-4762</strain>
    </source>
</reference>
<protein>
    <submittedName>
        <fullName evidence="2">Uncharacterized protein</fullName>
    </submittedName>
</protein>
<evidence type="ECO:0000256" key="1">
    <source>
        <dbReference type="SAM" id="MobiDB-lite"/>
    </source>
</evidence>
<feature type="region of interest" description="Disordered" evidence="1">
    <location>
        <begin position="60"/>
        <end position="155"/>
    </location>
</feature>
<dbReference type="EMBL" id="ML121527">
    <property type="protein sequence ID" value="RPB29438.1"/>
    <property type="molecule type" value="Genomic_DNA"/>
</dbReference>
<dbReference type="PANTHER" id="PTHR40468">
    <property type="entry name" value="YALI0A15257P"/>
    <property type="match status" value="1"/>
</dbReference>
<evidence type="ECO:0000313" key="3">
    <source>
        <dbReference type="Proteomes" id="UP000267821"/>
    </source>
</evidence>
<organism evidence="2 3">
    <name type="scientific">Terfezia boudieri ATCC MYA-4762</name>
    <dbReference type="NCBI Taxonomy" id="1051890"/>
    <lineage>
        <taxon>Eukaryota</taxon>
        <taxon>Fungi</taxon>
        <taxon>Dikarya</taxon>
        <taxon>Ascomycota</taxon>
        <taxon>Pezizomycotina</taxon>
        <taxon>Pezizomycetes</taxon>
        <taxon>Pezizales</taxon>
        <taxon>Pezizaceae</taxon>
        <taxon>Terfezia</taxon>
    </lineage>
</organism>
<dbReference type="InParanoid" id="A0A3N4M6L7"/>
<sequence>MANSEPAWSEQEAVQKVLRRAEVSRIARVLQHRLALATYKTKHGLEKLDLDTIEPRVEEDLKRKRSANRNSEPPGHFGEVDLEWLRENGGRSTSSFSEYGQTSRGVSPRKRPRPSTSDPQLPHPPLPRRPVTSWRESPRRMNSSPAAYGLGPHDGHRGYFYRDPLLRDQYIKYNMEFNSSPPQTPPPQFAEPVVGRQTGEDGEIVIFLSASPSPLDTMPKTMPFTPSTPPSRHATLPSSVLPQTPQGVFNFADFVNITPSPAQAAFPPNTVRTPLTHAARKRLTFDNMGPPGSPGMNIPHGGRVTAISVLEIGGEPVK</sequence>